<evidence type="ECO:0000313" key="8">
    <source>
        <dbReference type="EMBL" id="RDV00882.1"/>
    </source>
</evidence>
<feature type="transmembrane region" description="Helical" evidence="6">
    <location>
        <begin position="150"/>
        <end position="174"/>
    </location>
</feature>
<dbReference type="Pfam" id="PF07690">
    <property type="entry name" value="MFS_1"/>
    <property type="match status" value="1"/>
</dbReference>
<dbReference type="OrthoDB" id="9807274at2"/>
<dbReference type="PANTHER" id="PTHR42718">
    <property type="entry name" value="MAJOR FACILITATOR SUPERFAMILY MULTIDRUG TRANSPORTER MFSC"/>
    <property type="match status" value="1"/>
</dbReference>
<evidence type="ECO:0000259" key="7">
    <source>
        <dbReference type="PROSITE" id="PS50850"/>
    </source>
</evidence>
<reference evidence="8 9" key="1">
    <citation type="submission" date="2018-08" db="EMBL/GenBank/DDBJ databases">
        <title>Paraburkholderia sp. DHOM06 isolated from forest soil.</title>
        <authorList>
            <person name="Gao Z.-H."/>
            <person name="Qiu L.-H."/>
        </authorList>
    </citation>
    <scope>NUCLEOTIDE SEQUENCE [LARGE SCALE GENOMIC DNA]</scope>
    <source>
        <strain evidence="8 9">DHOM06</strain>
    </source>
</reference>
<evidence type="ECO:0000256" key="5">
    <source>
        <dbReference type="ARBA" id="ARBA00023136"/>
    </source>
</evidence>
<protein>
    <submittedName>
        <fullName evidence="8">MFS transporter</fullName>
    </submittedName>
</protein>
<dbReference type="GO" id="GO:0022857">
    <property type="term" value="F:transmembrane transporter activity"/>
    <property type="evidence" value="ECO:0007669"/>
    <property type="project" value="InterPro"/>
</dbReference>
<dbReference type="CDD" id="cd17321">
    <property type="entry name" value="MFS_MMR_MDR_like"/>
    <property type="match status" value="1"/>
</dbReference>
<feature type="transmembrane region" description="Helical" evidence="6">
    <location>
        <begin position="408"/>
        <end position="430"/>
    </location>
</feature>
<feature type="transmembrane region" description="Helical" evidence="6">
    <location>
        <begin position="346"/>
        <end position="369"/>
    </location>
</feature>
<dbReference type="GO" id="GO:0016020">
    <property type="term" value="C:membrane"/>
    <property type="evidence" value="ECO:0007669"/>
    <property type="project" value="UniProtKB-SubCell"/>
</dbReference>
<evidence type="ECO:0000256" key="1">
    <source>
        <dbReference type="ARBA" id="ARBA00004141"/>
    </source>
</evidence>
<evidence type="ECO:0000256" key="4">
    <source>
        <dbReference type="ARBA" id="ARBA00022989"/>
    </source>
</evidence>
<comment type="subcellular location">
    <subcellularLocation>
        <location evidence="1">Membrane</location>
        <topology evidence="1">Multi-pass membrane protein</topology>
    </subcellularLocation>
</comment>
<dbReference type="InterPro" id="IPR036259">
    <property type="entry name" value="MFS_trans_sf"/>
</dbReference>
<evidence type="ECO:0000313" key="9">
    <source>
        <dbReference type="Proteomes" id="UP000256838"/>
    </source>
</evidence>
<feature type="transmembrane region" description="Helical" evidence="6">
    <location>
        <begin position="375"/>
        <end position="396"/>
    </location>
</feature>
<feature type="transmembrane region" description="Helical" evidence="6">
    <location>
        <begin position="243"/>
        <end position="261"/>
    </location>
</feature>
<name>A0A3D8K8B1_9BURK</name>
<evidence type="ECO:0000256" key="6">
    <source>
        <dbReference type="SAM" id="Phobius"/>
    </source>
</evidence>
<dbReference type="Proteomes" id="UP000256838">
    <property type="component" value="Unassembled WGS sequence"/>
</dbReference>
<keyword evidence="5 6" id="KW-0472">Membrane</keyword>
<sequence length="471" mass="49947">MLESRPYTRSIADTAPPARSWEVALLMAAASIGYFVVQLDVSIVNLSLPAMQAYYHADVATLQWIVNAYTLAFSVFLLSSGVLGDRYGSKRFLMVGYALFFVGSLACGCAPTVAFMLGARFVQGLGAAIIVPNSLAVINWSFAGRNDLRLSLLSVWMAFGGAALTSGPIIGGVITSFASWRYIFFINLPVCVAGLVLTSRFVKTPPKGVARANDWAGQLLLLGASAALLVLIINFTGLSSLTVSALGVAALAGLAAFVRTEKRTVEPAIPLDLFVDRSLQRALVLGIVVNFLYFGVVFFASLYFRDTLGMSSLQAGLAFIPVTLPLIAANITSGKLSRRGGPERSILAGLSLLIPGTLLLALPIMRHAYWPMLPAFMLVSFGVGLITPMITATALQTIGPERGGMISAVVNFARQIAGAFGVAVFGLFIAQHDNASASWRDFSIALLATAVVLLLCAHAFRRATVSVPSKV</sequence>
<comment type="caution">
    <text evidence="8">The sequence shown here is derived from an EMBL/GenBank/DDBJ whole genome shotgun (WGS) entry which is preliminary data.</text>
</comment>
<dbReference type="PANTHER" id="PTHR42718:SF9">
    <property type="entry name" value="MAJOR FACILITATOR SUPERFAMILY MULTIDRUG TRANSPORTER MFSC"/>
    <property type="match status" value="1"/>
</dbReference>
<feature type="transmembrane region" description="Helical" evidence="6">
    <location>
        <begin position="125"/>
        <end position="143"/>
    </location>
</feature>
<keyword evidence="3 6" id="KW-0812">Transmembrane</keyword>
<feature type="transmembrane region" description="Helical" evidence="6">
    <location>
        <begin position="95"/>
        <end position="119"/>
    </location>
</feature>
<dbReference type="EMBL" id="QRGA01000001">
    <property type="protein sequence ID" value="RDV00882.1"/>
    <property type="molecule type" value="Genomic_DNA"/>
</dbReference>
<feature type="transmembrane region" description="Helical" evidence="6">
    <location>
        <begin position="21"/>
        <end position="44"/>
    </location>
</feature>
<keyword evidence="2" id="KW-0813">Transport</keyword>
<dbReference type="PROSITE" id="PS50850">
    <property type="entry name" value="MFS"/>
    <property type="match status" value="1"/>
</dbReference>
<dbReference type="InterPro" id="IPR020846">
    <property type="entry name" value="MFS_dom"/>
</dbReference>
<feature type="domain" description="Major facilitator superfamily (MFS) profile" evidence="7">
    <location>
        <begin position="26"/>
        <end position="465"/>
    </location>
</feature>
<organism evidence="8 9">
    <name type="scientific">Trinickia dinghuensis</name>
    <dbReference type="NCBI Taxonomy" id="2291023"/>
    <lineage>
        <taxon>Bacteria</taxon>
        <taxon>Pseudomonadati</taxon>
        <taxon>Pseudomonadota</taxon>
        <taxon>Betaproteobacteria</taxon>
        <taxon>Burkholderiales</taxon>
        <taxon>Burkholderiaceae</taxon>
        <taxon>Trinickia</taxon>
    </lineage>
</organism>
<dbReference type="Gene3D" id="1.20.1250.20">
    <property type="entry name" value="MFS general substrate transporter like domains"/>
    <property type="match status" value="1"/>
</dbReference>
<feature type="transmembrane region" description="Helical" evidence="6">
    <location>
        <begin position="219"/>
        <end position="237"/>
    </location>
</feature>
<feature type="transmembrane region" description="Helical" evidence="6">
    <location>
        <begin position="282"/>
        <end position="304"/>
    </location>
</feature>
<dbReference type="InterPro" id="IPR011701">
    <property type="entry name" value="MFS"/>
</dbReference>
<dbReference type="SUPFAM" id="SSF103473">
    <property type="entry name" value="MFS general substrate transporter"/>
    <property type="match status" value="1"/>
</dbReference>
<gene>
    <name evidence="8" type="ORF">DWV00_03880</name>
</gene>
<accession>A0A3D8K8B1</accession>
<feature type="transmembrane region" description="Helical" evidence="6">
    <location>
        <begin position="442"/>
        <end position="460"/>
    </location>
</feature>
<proteinExistence type="predicted"/>
<dbReference type="Gene3D" id="1.20.1720.10">
    <property type="entry name" value="Multidrug resistance protein D"/>
    <property type="match status" value="1"/>
</dbReference>
<feature type="transmembrane region" description="Helical" evidence="6">
    <location>
        <begin position="180"/>
        <end position="198"/>
    </location>
</feature>
<feature type="transmembrane region" description="Helical" evidence="6">
    <location>
        <begin position="316"/>
        <end position="334"/>
    </location>
</feature>
<evidence type="ECO:0000256" key="3">
    <source>
        <dbReference type="ARBA" id="ARBA00022692"/>
    </source>
</evidence>
<dbReference type="RefSeq" id="WP_115532153.1">
    <property type="nucleotide sequence ID" value="NZ_QRGA01000001.1"/>
</dbReference>
<dbReference type="AlphaFoldDB" id="A0A3D8K8B1"/>
<evidence type="ECO:0000256" key="2">
    <source>
        <dbReference type="ARBA" id="ARBA00022448"/>
    </source>
</evidence>
<feature type="transmembrane region" description="Helical" evidence="6">
    <location>
        <begin position="64"/>
        <end position="83"/>
    </location>
</feature>
<keyword evidence="4 6" id="KW-1133">Transmembrane helix</keyword>
<keyword evidence="9" id="KW-1185">Reference proteome</keyword>